<proteinExistence type="inferred from homology"/>
<evidence type="ECO:0000313" key="9">
    <source>
        <dbReference type="Proteomes" id="UP000799757"/>
    </source>
</evidence>
<dbReference type="PIRSF" id="PIRSF015952">
    <property type="entry name" value="U3snoRNP11"/>
    <property type="match status" value="1"/>
</dbReference>
<feature type="compositionally biased region" description="Acidic residues" evidence="7">
    <location>
        <begin position="181"/>
        <end position="191"/>
    </location>
</feature>
<feature type="compositionally biased region" description="Basic and acidic residues" evidence="7">
    <location>
        <begin position="167"/>
        <end position="180"/>
    </location>
</feature>
<comment type="subcellular location">
    <subcellularLocation>
        <location evidence="2 6">Nucleus</location>
        <location evidence="2 6">Nucleolus</location>
    </subcellularLocation>
</comment>
<feature type="region of interest" description="Disordered" evidence="7">
    <location>
        <begin position="1"/>
        <end position="24"/>
    </location>
</feature>
<dbReference type="GO" id="GO:0006364">
    <property type="term" value="P:rRNA processing"/>
    <property type="evidence" value="ECO:0007669"/>
    <property type="project" value="UniProtKB-UniRule"/>
</dbReference>
<dbReference type="PANTHER" id="PTHR12838:SF0">
    <property type="entry name" value="U3 SMALL NUCLEOLAR RNA-ASSOCIATED PROTEIN 11-RELATED"/>
    <property type="match status" value="1"/>
</dbReference>
<organism evidence="8 9">
    <name type="scientific">Melanomma pulvis-pyrius CBS 109.77</name>
    <dbReference type="NCBI Taxonomy" id="1314802"/>
    <lineage>
        <taxon>Eukaryota</taxon>
        <taxon>Fungi</taxon>
        <taxon>Dikarya</taxon>
        <taxon>Ascomycota</taxon>
        <taxon>Pezizomycotina</taxon>
        <taxon>Dothideomycetes</taxon>
        <taxon>Pleosporomycetidae</taxon>
        <taxon>Pleosporales</taxon>
        <taxon>Melanommataceae</taxon>
        <taxon>Melanomma</taxon>
    </lineage>
</organism>
<dbReference type="InterPro" id="IPR007144">
    <property type="entry name" value="SSU_processome_Utp11"/>
</dbReference>
<dbReference type="OrthoDB" id="29058at2759"/>
<name>A0A6A6XKU9_9PLEO</name>
<feature type="region of interest" description="Disordered" evidence="7">
    <location>
        <begin position="251"/>
        <end position="276"/>
    </location>
</feature>
<feature type="region of interest" description="Disordered" evidence="7">
    <location>
        <begin position="156"/>
        <end position="202"/>
    </location>
</feature>
<dbReference type="EMBL" id="MU001829">
    <property type="protein sequence ID" value="KAF2796515.1"/>
    <property type="molecule type" value="Genomic_DNA"/>
</dbReference>
<dbReference type="GO" id="GO:0032040">
    <property type="term" value="C:small-subunit processome"/>
    <property type="evidence" value="ECO:0007669"/>
    <property type="project" value="UniProtKB-UniRule"/>
</dbReference>
<evidence type="ECO:0000256" key="2">
    <source>
        <dbReference type="ARBA" id="ARBA00004604"/>
    </source>
</evidence>
<comment type="similarity">
    <text evidence="3 6">Belongs to the UTP11 family.</text>
</comment>
<evidence type="ECO:0000256" key="1">
    <source>
        <dbReference type="ARBA" id="ARBA00004099"/>
    </source>
</evidence>
<sequence length="276" mass="31847">MSSMRNAVQRRNHKERAQPLERQKWGLLEKRKDYKLRAADHKDKQKRLKVLKQKVADRNPDEFSFAMLSSTVDKQGIKVADRGNKALEMDVVKLLKTQDAGYIRTMLQVVRKQRKELEEKIVLEDTEVKTVRDSDGARKATHTVFVGDKKEQRKFNPDEWFGTGGEWPEKALNRSRKEVEAETQADDEDEGGVQPKKLSKKQQEAILLAEKEKETRLKKRERAQEKLAGQLKALKAKELALATAEERLENQRAKMNSTVGGTNKAGVKFKLRERKK</sequence>
<feature type="compositionally biased region" description="Basic and acidic residues" evidence="7">
    <location>
        <begin position="15"/>
        <end position="24"/>
    </location>
</feature>
<reference evidence="8" key="1">
    <citation type="journal article" date="2020" name="Stud. Mycol.">
        <title>101 Dothideomycetes genomes: a test case for predicting lifestyles and emergence of pathogens.</title>
        <authorList>
            <person name="Haridas S."/>
            <person name="Albert R."/>
            <person name="Binder M."/>
            <person name="Bloem J."/>
            <person name="Labutti K."/>
            <person name="Salamov A."/>
            <person name="Andreopoulos B."/>
            <person name="Baker S."/>
            <person name="Barry K."/>
            <person name="Bills G."/>
            <person name="Bluhm B."/>
            <person name="Cannon C."/>
            <person name="Castanera R."/>
            <person name="Culley D."/>
            <person name="Daum C."/>
            <person name="Ezra D."/>
            <person name="Gonzalez J."/>
            <person name="Henrissat B."/>
            <person name="Kuo A."/>
            <person name="Liang C."/>
            <person name="Lipzen A."/>
            <person name="Lutzoni F."/>
            <person name="Magnuson J."/>
            <person name="Mondo S."/>
            <person name="Nolan M."/>
            <person name="Ohm R."/>
            <person name="Pangilinan J."/>
            <person name="Park H.-J."/>
            <person name="Ramirez L."/>
            <person name="Alfaro M."/>
            <person name="Sun H."/>
            <person name="Tritt A."/>
            <person name="Yoshinaga Y."/>
            <person name="Zwiers L.-H."/>
            <person name="Turgeon B."/>
            <person name="Goodwin S."/>
            <person name="Spatafora J."/>
            <person name="Crous P."/>
            <person name="Grigoriev I."/>
        </authorList>
    </citation>
    <scope>NUCLEOTIDE SEQUENCE</scope>
    <source>
        <strain evidence="8">CBS 109.77</strain>
    </source>
</reference>
<evidence type="ECO:0000256" key="3">
    <source>
        <dbReference type="ARBA" id="ARBA00008105"/>
    </source>
</evidence>
<comment type="function">
    <text evidence="1 6">Involved in nucleolar processing of pre-18S ribosomal RNA.</text>
</comment>
<gene>
    <name evidence="8" type="ORF">K505DRAFT_347894</name>
</gene>
<dbReference type="Pfam" id="PF03998">
    <property type="entry name" value="Utp11"/>
    <property type="match status" value="1"/>
</dbReference>
<feature type="compositionally biased region" description="Basic residues" evidence="7">
    <location>
        <begin position="267"/>
        <end position="276"/>
    </location>
</feature>
<evidence type="ECO:0000313" key="8">
    <source>
        <dbReference type="EMBL" id="KAF2796515.1"/>
    </source>
</evidence>
<evidence type="ECO:0000256" key="6">
    <source>
        <dbReference type="PIRNR" id="PIRNR015952"/>
    </source>
</evidence>
<dbReference type="AlphaFoldDB" id="A0A6A6XKU9"/>
<dbReference type="PANTHER" id="PTHR12838">
    <property type="entry name" value="U3 SMALL NUCLEOLAR RNA-ASSOCIATED PROTEIN 11"/>
    <property type="match status" value="1"/>
</dbReference>
<protein>
    <recommendedName>
        <fullName evidence="6">U3 small nucleolar RNA-associated protein 11</fullName>
        <shortName evidence="6">U3 snoRNA-associated protein 11</shortName>
    </recommendedName>
</protein>
<accession>A0A6A6XKU9</accession>
<comment type="subunit">
    <text evidence="6">Component of the ribosomal small subunit (SSU) processome.</text>
</comment>
<evidence type="ECO:0000256" key="4">
    <source>
        <dbReference type="ARBA" id="ARBA00022552"/>
    </source>
</evidence>
<evidence type="ECO:0000256" key="5">
    <source>
        <dbReference type="ARBA" id="ARBA00023242"/>
    </source>
</evidence>
<keyword evidence="5 6" id="KW-0539">Nucleus</keyword>
<keyword evidence="9" id="KW-1185">Reference proteome</keyword>
<evidence type="ECO:0000256" key="7">
    <source>
        <dbReference type="SAM" id="MobiDB-lite"/>
    </source>
</evidence>
<keyword evidence="4 6" id="KW-0698">rRNA processing</keyword>
<dbReference type="Proteomes" id="UP000799757">
    <property type="component" value="Unassembled WGS sequence"/>
</dbReference>